<keyword evidence="2" id="KW-1185">Reference proteome</keyword>
<evidence type="ECO:0000313" key="1">
    <source>
        <dbReference type="EMBL" id="SCZ86655.1"/>
    </source>
</evidence>
<protein>
    <submittedName>
        <fullName evidence="1">Uncharacterized protein</fullName>
    </submittedName>
</protein>
<reference evidence="1 2" key="1">
    <citation type="submission" date="2016-10" db="EMBL/GenBank/DDBJ databases">
        <authorList>
            <person name="de Groot N.N."/>
        </authorList>
    </citation>
    <scope>NUCLEOTIDE SEQUENCE [LARGE SCALE GENOMIC DNA]</scope>
    <source>
        <strain evidence="1">1</strain>
    </source>
</reference>
<name>A0A1G5SHH1_9PROT</name>
<dbReference type="STRING" id="51642.NSMM_630016"/>
<accession>A0A1G5SHH1</accession>
<dbReference type="AlphaFoldDB" id="A0A1G5SHH1"/>
<dbReference type="Proteomes" id="UP000198729">
    <property type="component" value="Unassembled WGS sequence"/>
</dbReference>
<evidence type="ECO:0000313" key="2">
    <source>
        <dbReference type="Proteomes" id="UP000198729"/>
    </source>
</evidence>
<organism evidence="1 2">
    <name type="scientific">Nitrosomonas mobilis</name>
    <dbReference type="NCBI Taxonomy" id="51642"/>
    <lineage>
        <taxon>Bacteria</taxon>
        <taxon>Pseudomonadati</taxon>
        <taxon>Pseudomonadota</taxon>
        <taxon>Betaproteobacteria</taxon>
        <taxon>Nitrosomonadales</taxon>
        <taxon>Nitrosomonadaceae</taxon>
        <taxon>Nitrosomonas</taxon>
    </lineage>
</organism>
<dbReference type="OrthoDB" id="7340718at2"/>
<dbReference type="RefSeq" id="WP_090287833.1">
    <property type="nucleotide sequence ID" value="NZ_FMWO01000073.1"/>
</dbReference>
<gene>
    <name evidence="1" type="ORF">NSMM_630016</name>
</gene>
<dbReference type="EMBL" id="FMWO01000073">
    <property type="protein sequence ID" value="SCZ86655.1"/>
    <property type="molecule type" value="Genomic_DNA"/>
</dbReference>
<proteinExistence type="predicted"/>
<sequence length="323" mass="37016">MQGKTDFPAPPASLIAAITPQSIPAIPTELLPLTDQLQQRFGVALDAILLYGSSLRGPTLGEGVIDFYVLVDDYCRAYDKKVLRYLNIWLAPNVFFLEVPAPNGGGMLRAKYAVISTAHFEKAASHWFHPYIWARFAQPFELLFGRDETIVRRIRIVQAWAIIRFLETTLPMLPAGQVTVEQIWASGLRLTYASELRAERQSRSNLLMEINLPVYRRLTAAALPALNPVLTLNAERQYVVSVTPAQKFRARVNWRLRRWQGRVLSILRLSKATLTFRDCLDYAAWKIERHTGVRVEITPVLRRHPVLWGYKVMWQLLRRGVLR</sequence>